<keyword evidence="1" id="KW-0238">DNA-binding</keyword>
<protein>
    <recommendedName>
        <fullName evidence="2">HTH cro/C1-type domain-containing protein</fullName>
    </recommendedName>
</protein>
<keyword evidence="4" id="KW-1185">Reference proteome</keyword>
<dbReference type="STRING" id="1450648.CLORY_28440"/>
<dbReference type="Pfam" id="PF18931">
    <property type="entry name" value="DUF5680"/>
    <property type="match status" value="1"/>
</dbReference>
<reference evidence="3 4" key="1">
    <citation type="submission" date="2017-03" db="EMBL/GenBank/DDBJ databases">
        <title>Genome sequence of Clostridium oryzae DSM 28571.</title>
        <authorList>
            <person name="Poehlein A."/>
            <person name="Daniel R."/>
        </authorList>
    </citation>
    <scope>NUCLEOTIDE SEQUENCE [LARGE SCALE GENOMIC DNA]</scope>
    <source>
        <strain evidence="3 4">DSM 28571</strain>
    </source>
</reference>
<dbReference type="GO" id="GO:0003677">
    <property type="term" value="F:DNA binding"/>
    <property type="evidence" value="ECO:0007669"/>
    <property type="project" value="UniProtKB-KW"/>
</dbReference>
<dbReference type="SUPFAM" id="SSF47413">
    <property type="entry name" value="lambda repressor-like DNA-binding domains"/>
    <property type="match status" value="1"/>
</dbReference>
<name>A0A1V4IK37_9CLOT</name>
<comment type="caution">
    <text evidence="3">The sequence shown here is derived from an EMBL/GenBank/DDBJ whole genome shotgun (WGS) entry which is preliminary data.</text>
</comment>
<proteinExistence type="predicted"/>
<dbReference type="EMBL" id="MZGV01000032">
    <property type="protein sequence ID" value="OPJ60392.1"/>
    <property type="molecule type" value="Genomic_DNA"/>
</dbReference>
<gene>
    <name evidence="3" type="ORF">CLORY_28440</name>
</gene>
<dbReference type="Proteomes" id="UP000190080">
    <property type="component" value="Unassembled WGS sequence"/>
</dbReference>
<dbReference type="PROSITE" id="PS50943">
    <property type="entry name" value="HTH_CROC1"/>
    <property type="match status" value="1"/>
</dbReference>
<dbReference type="SMART" id="SM00530">
    <property type="entry name" value="HTH_XRE"/>
    <property type="match status" value="1"/>
</dbReference>
<sequence>MSFCEKLQILRKDKGLSQENLAENIGVSRQAVAKWEAGQSYPDVDKLILLSDLFKVSIDRLVKNADDSCCFYDDSETINLINDDIVLFLIKAKRSTYAAKGAESSASRPNSHDYEYSEGNLKYIDTYIGGECFAGEEAVWIDDIPCWTMNYIGRVLSEEFSGDFLKEALLLVPKEHPYRGPMLYKNGEYTYHCIVTGEFSWYNGYEEIFYNDKKVYECRFHGGEVG</sequence>
<dbReference type="InterPro" id="IPR043735">
    <property type="entry name" value="DUF5680"/>
</dbReference>
<dbReference type="AlphaFoldDB" id="A0A1V4IK37"/>
<evidence type="ECO:0000313" key="3">
    <source>
        <dbReference type="EMBL" id="OPJ60392.1"/>
    </source>
</evidence>
<dbReference type="InterPro" id="IPR010982">
    <property type="entry name" value="Lambda_DNA-bd_dom_sf"/>
</dbReference>
<dbReference type="PANTHER" id="PTHR46558:SF13">
    <property type="entry name" value="HTH-TYPE TRANSCRIPTIONAL REGULATOR IMMR"/>
    <property type="match status" value="1"/>
</dbReference>
<dbReference type="InterPro" id="IPR001387">
    <property type="entry name" value="Cro/C1-type_HTH"/>
</dbReference>
<evidence type="ECO:0000313" key="4">
    <source>
        <dbReference type="Proteomes" id="UP000190080"/>
    </source>
</evidence>
<evidence type="ECO:0000256" key="1">
    <source>
        <dbReference type="ARBA" id="ARBA00023125"/>
    </source>
</evidence>
<dbReference type="PANTHER" id="PTHR46558">
    <property type="entry name" value="TRACRIPTIONAL REGULATORY PROTEIN-RELATED-RELATED"/>
    <property type="match status" value="1"/>
</dbReference>
<dbReference type="Pfam" id="PF01381">
    <property type="entry name" value="HTH_3"/>
    <property type="match status" value="1"/>
</dbReference>
<evidence type="ECO:0000259" key="2">
    <source>
        <dbReference type="PROSITE" id="PS50943"/>
    </source>
</evidence>
<accession>A0A1V4IK37</accession>
<dbReference type="CDD" id="cd00093">
    <property type="entry name" value="HTH_XRE"/>
    <property type="match status" value="1"/>
</dbReference>
<dbReference type="RefSeq" id="WP_079425599.1">
    <property type="nucleotide sequence ID" value="NZ_MZGV01000032.1"/>
</dbReference>
<dbReference type="OrthoDB" id="9801008at2"/>
<feature type="domain" description="HTH cro/C1-type" evidence="2">
    <location>
        <begin position="7"/>
        <end position="61"/>
    </location>
</feature>
<dbReference type="Gene3D" id="1.10.260.40">
    <property type="entry name" value="lambda repressor-like DNA-binding domains"/>
    <property type="match status" value="1"/>
</dbReference>
<organism evidence="3 4">
    <name type="scientific">Clostridium oryzae</name>
    <dbReference type="NCBI Taxonomy" id="1450648"/>
    <lineage>
        <taxon>Bacteria</taxon>
        <taxon>Bacillati</taxon>
        <taxon>Bacillota</taxon>
        <taxon>Clostridia</taxon>
        <taxon>Eubacteriales</taxon>
        <taxon>Clostridiaceae</taxon>
        <taxon>Clostridium</taxon>
    </lineage>
</organism>